<feature type="region of interest" description="Disordered" evidence="8">
    <location>
        <begin position="240"/>
        <end position="372"/>
    </location>
</feature>
<dbReference type="SMART" id="SM00343">
    <property type="entry name" value="ZnF_C2HC"/>
    <property type="match status" value="1"/>
</dbReference>
<evidence type="ECO:0000256" key="2">
    <source>
        <dbReference type="ARBA" id="ARBA00022664"/>
    </source>
</evidence>
<dbReference type="GO" id="GO:0005737">
    <property type="term" value="C:cytoplasm"/>
    <property type="evidence" value="ECO:0007669"/>
    <property type="project" value="TreeGrafter"/>
</dbReference>
<dbReference type="InterPro" id="IPR035979">
    <property type="entry name" value="RBD_domain_sf"/>
</dbReference>
<dbReference type="CDD" id="cd00590">
    <property type="entry name" value="RRM_SF"/>
    <property type="match status" value="1"/>
</dbReference>
<dbReference type="STRING" id="930991.A0A0D0DUD4"/>
<dbReference type="Gene3D" id="3.30.70.330">
    <property type="match status" value="1"/>
</dbReference>
<evidence type="ECO:0008006" key="13">
    <source>
        <dbReference type="Google" id="ProtNLM"/>
    </source>
</evidence>
<dbReference type="GO" id="GO:0006397">
    <property type="term" value="P:mRNA processing"/>
    <property type="evidence" value="ECO:0007669"/>
    <property type="project" value="UniProtKB-KW"/>
</dbReference>
<dbReference type="InterPro" id="IPR000504">
    <property type="entry name" value="RRM_dom"/>
</dbReference>
<accession>A0A0D0DUD4</accession>
<evidence type="ECO:0000256" key="6">
    <source>
        <dbReference type="PROSITE-ProRule" id="PRU00047"/>
    </source>
</evidence>
<dbReference type="OrthoDB" id="1099063at2759"/>
<feature type="compositionally biased region" description="Basic and acidic residues" evidence="8">
    <location>
        <begin position="262"/>
        <end position="271"/>
    </location>
</feature>
<evidence type="ECO:0000313" key="11">
    <source>
        <dbReference type="EMBL" id="KIK97878.1"/>
    </source>
</evidence>
<dbReference type="Gene3D" id="4.10.60.10">
    <property type="entry name" value="Zinc finger, CCHC-type"/>
    <property type="match status" value="1"/>
</dbReference>
<dbReference type="PANTHER" id="PTHR23003">
    <property type="entry name" value="RNA RECOGNITION MOTIF RRM DOMAIN CONTAINING PROTEIN"/>
    <property type="match status" value="1"/>
</dbReference>
<proteinExistence type="predicted"/>
<dbReference type="PROSITE" id="PS50158">
    <property type="entry name" value="ZF_CCHC"/>
    <property type="match status" value="1"/>
</dbReference>
<name>A0A0D0DUD4_9AGAM</name>
<comment type="subcellular location">
    <subcellularLocation>
        <location evidence="1">Nucleus</location>
    </subcellularLocation>
</comment>
<feature type="compositionally biased region" description="Basic and acidic residues" evidence="8">
    <location>
        <begin position="314"/>
        <end position="330"/>
    </location>
</feature>
<protein>
    <recommendedName>
        <fullName evidence="13">RNA-binding domain-containing protein</fullName>
    </recommendedName>
</protein>
<keyword evidence="6" id="KW-0863">Zinc-finger</keyword>
<feature type="compositionally biased region" description="Basic and acidic residues" evidence="8">
    <location>
        <begin position="359"/>
        <end position="372"/>
    </location>
</feature>
<evidence type="ECO:0000256" key="7">
    <source>
        <dbReference type="PROSITE-ProRule" id="PRU00176"/>
    </source>
</evidence>
<dbReference type="InterPro" id="IPR001878">
    <property type="entry name" value="Znf_CCHC"/>
</dbReference>
<gene>
    <name evidence="11" type="ORF">PAXRUDRAFT_748534</name>
</gene>
<dbReference type="Pfam" id="PF00076">
    <property type="entry name" value="RRM_1"/>
    <property type="match status" value="1"/>
</dbReference>
<keyword evidence="4 7" id="KW-0694">RNA-binding</keyword>
<feature type="compositionally biased region" description="Polar residues" evidence="8">
    <location>
        <begin position="1"/>
        <end position="18"/>
    </location>
</feature>
<dbReference type="PROSITE" id="PS50102">
    <property type="entry name" value="RRM"/>
    <property type="match status" value="1"/>
</dbReference>
<dbReference type="HOGENOM" id="CLU_035735_0_0_1"/>
<evidence type="ECO:0000256" key="1">
    <source>
        <dbReference type="ARBA" id="ARBA00004123"/>
    </source>
</evidence>
<dbReference type="Pfam" id="PF00098">
    <property type="entry name" value="zf-CCHC"/>
    <property type="match status" value="1"/>
</dbReference>
<keyword evidence="2" id="KW-0507">mRNA processing</keyword>
<feature type="region of interest" description="Disordered" evidence="8">
    <location>
        <begin position="1"/>
        <end position="75"/>
    </location>
</feature>
<dbReference type="EMBL" id="KN824916">
    <property type="protein sequence ID" value="KIK97878.1"/>
    <property type="molecule type" value="Genomic_DNA"/>
</dbReference>
<evidence type="ECO:0000259" key="9">
    <source>
        <dbReference type="PROSITE" id="PS50102"/>
    </source>
</evidence>
<keyword evidence="6" id="KW-0479">Metal-binding</keyword>
<evidence type="ECO:0000256" key="5">
    <source>
        <dbReference type="ARBA" id="ARBA00023242"/>
    </source>
</evidence>
<reference evidence="11 12" key="1">
    <citation type="submission" date="2014-04" db="EMBL/GenBank/DDBJ databases">
        <authorList>
            <consortium name="DOE Joint Genome Institute"/>
            <person name="Kuo A."/>
            <person name="Kohler A."/>
            <person name="Jargeat P."/>
            <person name="Nagy L.G."/>
            <person name="Floudas D."/>
            <person name="Copeland A."/>
            <person name="Barry K.W."/>
            <person name="Cichocki N."/>
            <person name="Veneault-Fourrey C."/>
            <person name="LaButti K."/>
            <person name="Lindquist E.A."/>
            <person name="Lipzen A."/>
            <person name="Lundell T."/>
            <person name="Morin E."/>
            <person name="Murat C."/>
            <person name="Sun H."/>
            <person name="Tunlid A."/>
            <person name="Henrissat B."/>
            <person name="Grigoriev I.V."/>
            <person name="Hibbett D.S."/>
            <person name="Martin F."/>
            <person name="Nordberg H.P."/>
            <person name="Cantor M.N."/>
            <person name="Hua S.X."/>
        </authorList>
    </citation>
    <scope>NUCLEOTIDE SEQUENCE [LARGE SCALE GENOMIC DNA]</scope>
    <source>
        <strain evidence="11 12">Ve08.2h10</strain>
    </source>
</reference>
<feature type="domain" description="CCHC-type" evidence="10">
    <location>
        <begin position="162"/>
        <end position="177"/>
    </location>
</feature>
<evidence type="ECO:0000256" key="8">
    <source>
        <dbReference type="SAM" id="MobiDB-lite"/>
    </source>
</evidence>
<dbReference type="InterPro" id="IPR050374">
    <property type="entry name" value="RRT5_SRSF_SR"/>
</dbReference>
<keyword evidence="6" id="KW-0862">Zinc</keyword>
<evidence type="ECO:0000256" key="4">
    <source>
        <dbReference type="ARBA" id="ARBA00022884"/>
    </source>
</evidence>
<dbReference type="Proteomes" id="UP000054538">
    <property type="component" value="Unassembled WGS sequence"/>
</dbReference>
<sequence>MAASSTTVGSDIQTTDKWSSVDDQDLDTMGPVTTHELENATGDTHTNNAGQALEVTKANEDTSGNKADSGREKQLKPNKVYVGGLPDHTRQEDLRNCFGKIGNIANIELKVGYGFVEFESKEAAEESVAKYHEGFFMGNKIRVELSHHRGRVAKRSEDPGACFKCGESGHWARECPRQTTQSRAGPVHDPTLFDRTHPLRDHPPLPPRDFPLYRDEITRYPTSGDARYYDYLSLPPSGRDYRLPMTPPRDSRGFPPMGFPFPRRDYDDYRMRGPSPHLPFPPAPSRYGRPGAYGPERDYPPKGYMPSSPPPSRDFYERYDRRPPMDDRPPPHLPNGGRPRTPPGPPPEGRGRPITPPREYPHSSGMDRSRHR</sequence>
<keyword evidence="5" id="KW-0539">Nucleus</keyword>
<evidence type="ECO:0000313" key="12">
    <source>
        <dbReference type="Proteomes" id="UP000054538"/>
    </source>
</evidence>
<organism evidence="11 12">
    <name type="scientific">Paxillus rubicundulus Ve08.2h10</name>
    <dbReference type="NCBI Taxonomy" id="930991"/>
    <lineage>
        <taxon>Eukaryota</taxon>
        <taxon>Fungi</taxon>
        <taxon>Dikarya</taxon>
        <taxon>Basidiomycota</taxon>
        <taxon>Agaricomycotina</taxon>
        <taxon>Agaricomycetes</taxon>
        <taxon>Agaricomycetidae</taxon>
        <taxon>Boletales</taxon>
        <taxon>Paxilineae</taxon>
        <taxon>Paxillaceae</taxon>
        <taxon>Paxillus</taxon>
    </lineage>
</organism>
<dbReference type="AlphaFoldDB" id="A0A0D0DUD4"/>
<feature type="compositionally biased region" description="Polar residues" evidence="8">
    <location>
        <begin position="41"/>
        <end position="50"/>
    </location>
</feature>
<keyword evidence="12" id="KW-1185">Reference proteome</keyword>
<dbReference type="SUPFAM" id="SSF54928">
    <property type="entry name" value="RNA-binding domain, RBD"/>
    <property type="match status" value="1"/>
</dbReference>
<dbReference type="GO" id="GO:0008270">
    <property type="term" value="F:zinc ion binding"/>
    <property type="evidence" value="ECO:0007669"/>
    <property type="project" value="UniProtKB-KW"/>
</dbReference>
<keyword evidence="3" id="KW-0677">Repeat</keyword>
<dbReference type="PANTHER" id="PTHR23003:SF62">
    <property type="entry name" value="SERINE_ARGININE (SR)-TYPE SHUTTLING MRNA BINDING PROTEIN NPL3"/>
    <property type="match status" value="1"/>
</dbReference>
<dbReference type="SMART" id="SM00360">
    <property type="entry name" value="RRM"/>
    <property type="match status" value="1"/>
</dbReference>
<dbReference type="InParanoid" id="A0A0D0DUD4"/>
<dbReference type="InterPro" id="IPR012677">
    <property type="entry name" value="Nucleotide-bd_a/b_plait_sf"/>
</dbReference>
<dbReference type="GO" id="GO:0003729">
    <property type="term" value="F:mRNA binding"/>
    <property type="evidence" value="ECO:0007669"/>
    <property type="project" value="TreeGrafter"/>
</dbReference>
<reference evidence="12" key="2">
    <citation type="submission" date="2015-01" db="EMBL/GenBank/DDBJ databases">
        <title>Evolutionary Origins and Diversification of the Mycorrhizal Mutualists.</title>
        <authorList>
            <consortium name="DOE Joint Genome Institute"/>
            <consortium name="Mycorrhizal Genomics Consortium"/>
            <person name="Kohler A."/>
            <person name="Kuo A."/>
            <person name="Nagy L.G."/>
            <person name="Floudas D."/>
            <person name="Copeland A."/>
            <person name="Barry K.W."/>
            <person name="Cichocki N."/>
            <person name="Veneault-Fourrey C."/>
            <person name="LaButti K."/>
            <person name="Lindquist E.A."/>
            <person name="Lipzen A."/>
            <person name="Lundell T."/>
            <person name="Morin E."/>
            <person name="Murat C."/>
            <person name="Riley R."/>
            <person name="Ohm R."/>
            <person name="Sun H."/>
            <person name="Tunlid A."/>
            <person name="Henrissat B."/>
            <person name="Grigoriev I.V."/>
            <person name="Hibbett D.S."/>
            <person name="Martin F."/>
        </authorList>
    </citation>
    <scope>NUCLEOTIDE SEQUENCE [LARGE SCALE GENOMIC DNA]</scope>
    <source>
        <strain evidence="12">Ve08.2h10</strain>
    </source>
</reference>
<feature type="domain" description="RRM" evidence="9">
    <location>
        <begin position="78"/>
        <end position="148"/>
    </location>
</feature>
<dbReference type="GO" id="GO:0005634">
    <property type="term" value="C:nucleus"/>
    <property type="evidence" value="ECO:0007669"/>
    <property type="project" value="UniProtKB-SubCell"/>
</dbReference>
<evidence type="ECO:0000256" key="3">
    <source>
        <dbReference type="ARBA" id="ARBA00022737"/>
    </source>
</evidence>
<feature type="compositionally biased region" description="Pro residues" evidence="8">
    <location>
        <begin position="340"/>
        <end position="358"/>
    </location>
</feature>
<evidence type="ECO:0000259" key="10">
    <source>
        <dbReference type="PROSITE" id="PS50158"/>
    </source>
</evidence>